<gene>
    <name evidence="6" type="ORF">SAMN05444274_1153</name>
</gene>
<keyword evidence="4" id="KW-0472">Membrane</keyword>
<dbReference type="SMART" id="SM00062">
    <property type="entry name" value="PBPb"/>
    <property type="match status" value="1"/>
</dbReference>
<name>A0A1M5FUX6_9BACT</name>
<dbReference type="SUPFAM" id="SSF53955">
    <property type="entry name" value="Lysozyme-like"/>
    <property type="match status" value="1"/>
</dbReference>
<dbReference type="PANTHER" id="PTHR35936:SF19">
    <property type="entry name" value="AMINO-ACID-BINDING PROTEIN YXEM-RELATED"/>
    <property type="match status" value="1"/>
</dbReference>
<sequence length="476" mass="55148">MMHVKLYKFLSCFFLYPFFLLLLFSCGGENKTVNNDGVENEPSNLFRIQETGVLKVVIDYNSTNYFVYRGKPMGYQYELVLALCEDMDVKPEIFVSNNMSETFRGLKEGRFDLVAKNLTVTRARRKEIAFTKPLKQTRQVIVQRKKSADAPDSLFLKTTLDMAGKKIYVQKNTTYYRRLIHLSEEIGYPIEIVEDSINGVEKLVSMVARGEIDYTVCDENVATLNQSYYPNLDVSLKISFPQNIAWAVSKESPELKEYLDRWIVKFKKTEKYRQIYHRYFESPRTAGRYNSEFHSISGGKISQFDSVVKPLAQKYGWDWRLISSIMYHESRFNPEAESWGGAFGLMQLMPNTAEALGVKDIYDPAQNIEGGILLLNWLNEQLSTSVPDSTERIKFVLAAYNIGLGHVKDAQRLAKKNGKNSQVWENNVDFYLRNKSSEIYFRDPVVKWGYARGEEAYNFVDRVIGNYEHYRNLIPE</sequence>
<dbReference type="PROSITE" id="PS51257">
    <property type="entry name" value="PROKAR_LIPOPROTEIN"/>
    <property type="match status" value="1"/>
</dbReference>
<comment type="similarity">
    <text evidence="2">Belongs to the transglycosylase Slt family.</text>
</comment>
<evidence type="ECO:0000313" key="6">
    <source>
        <dbReference type="EMBL" id="SHF95350.1"/>
    </source>
</evidence>
<proteinExistence type="inferred from homology"/>
<dbReference type="GO" id="GO:0000270">
    <property type="term" value="P:peptidoglycan metabolic process"/>
    <property type="evidence" value="ECO:0007669"/>
    <property type="project" value="InterPro"/>
</dbReference>
<keyword evidence="4" id="KW-0998">Cell outer membrane</keyword>
<dbReference type="PROSITE" id="PS00922">
    <property type="entry name" value="TRANSGLYCOSYLASE"/>
    <property type="match status" value="1"/>
</dbReference>
<keyword evidence="3" id="KW-0732">Signal</keyword>
<keyword evidence="7" id="KW-1185">Reference proteome</keyword>
<accession>A0A1M5FUX6</accession>
<dbReference type="InterPro" id="IPR001638">
    <property type="entry name" value="Solute-binding_3/MltF_N"/>
</dbReference>
<evidence type="ECO:0000256" key="3">
    <source>
        <dbReference type="ARBA" id="ARBA00022729"/>
    </source>
</evidence>
<dbReference type="Pfam" id="PF01464">
    <property type="entry name" value="SLT"/>
    <property type="match status" value="1"/>
</dbReference>
<organism evidence="6 7">
    <name type="scientific">Mariniphaga anaerophila</name>
    <dbReference type="NCBI Taxonomy" id="1484053"/>
    <lineage>
        <taxon>Bacteria</taxon>
        <taxon>Pseudomonadati</taxon>
        <taxon>Bacteroidota</taxon>
        <taxon>Bacteroidia</taxon>
        <taxon>Marinilabiliales</taxon>
        <taxon>Prolixibacteraceae</taxon>
        <taxon>Mariniphaga</taxon>
    </lineage>
</organism>
<dbReference type="Proteomes" id="UP000184164">
    <property type="component" value="Unassembled WGS sequence"/>
</dbReference>
<dbReference type="Pfam" id="PF00497">
    <property type="entry name" value="SBP_bac_3"/>
    <property type="match status" value="1"/>
</dbReference>
<evidence type="ECO:0000259" key="5">
    <source>
        <dbReference type="SMART" id="SM00062"/>
    </source>
</evidence>
<protein>
    <submittedName>
        <fullName evidence="6">Membrane-bound lytic murein transglycosylase F</fullName>
    </submittedName>
</protein>
<dbReference type="SUPFAM" id="SSF53850">
    <property type="entry name" value="Periplasmic binding protein-like II"/>
    <property type="match status" value="1"/>
</dbReference>
<evidence type="ECO:0000256" key="1">
    <source>
        <dbReference type="ARBA" id="ARBA00004339"/>
    </source>
</evidence>
<dbReference type="PANTHER" id="PTHR35936">
    <property type="entry name" value="MEMBRANE-BOUND LYTIC MUREIN TRANSGLYCOSYLASE F"/>
    <property type="match status" value="1"/>
</dbReference>
<dbReference type="CDD" id="cd01009">
    <property type="entry name" value="PBP2_YfhD_N"/>
    <property type="match status" value="1"/>
</dbReference>
<evidence type="ECO:0000256" key="4">
    <source>
        <dbReference type="ARBA" id="ARBA00023237"/>
    </source>
</evidence>
<dbReference type="InterPro" id="IPR023346">
    <property type="entry name" value="Lysozyme-like_dom_sf"/>
</dbReference>
<evidence type="ECO:0000256" key="2">
    <source>
        <dbReference type="ARBA" id="ARBA00007734"/>
    </source>
</evidence>
<dbReference type="STRING" id="1484053.SAMN05444274_1153"/>
<evidence type="ECO:0000313" key="7">
    <source>
        <dbReference type="Proteomes" id="UP000184164"/>
    </source>
</evidence>
<dbReference type="InterPro" id="IPR000189">
    <property type="entry name" value="Transglyc_AS"/>
</dbReference>
<dbReference type="EMBL" id="FQUM01000015">
    <property type="protein sequence ID" value="SHF95350.1"/>
    <property type="molecule type" value="Genomic_DNA"/>
</dbReference>
<dbReference type="GO" id="GO:0008933">
    <property type="term" value="F:peptidoglycan lytic transglycosylase activity"/>
    <property type="evidence" value="ECO:0007669"/>
    <property type="project" value="InterPro"/>
</dbReference>
<dbReference type="InterPro" id="IPR008258">
    <property type="entry name" value="Transglycosylase_SLT_dom_1"/>
</dbReference>
<dbReference type="GO" id="GO:0009279">
    <property type="term" value="C:cell outer membrane"/>
    <property type="evidence" value="ECO:0007669"/>
    <property type="project" value="UniProtKB-SubCell"/>
</dbReference>
<feature type="domain" description="Solute-binding protein family 3/N-terminal" evidence="5">
    <location>
        <begin position="53"/>
        <end position="283"/>
    </location>
</feature>
<dbReference type="AlphaFoldDB" id="A0A1M5FUX6"/>
<reference evidence="6 7" key="1">
    <citation type="submission" date="2016-11" db="EMBL/GenBank/DDBJ databases">
        <authorList>
            <person name="Jaros S."/>
            <person name="Januszkiewicz K."/>
            <person name="Wedrychowicz H."/>
        </authorList>
    </citation>
    <scope>NUCLEOTIDE SEQUENCE [LARGE SCALE GENOMIC DNA]</scope>
    <source>
        <strain evidence="6 7">DSM 26910</strain>
    </source>
</reference>
<dbReference type="Gene3D" id="3.40.190.10">
    <property type="entry name" value="Periplasmic binding protein-like II"/>
    <property type="match status" value="2"/>
</dbReference>
<dbReference type="CDD" id="cd13403">
    <property type="entry name" value="MLTF-like"/>
    <property type="match status" value="1"/>
</dbReference>
<comment type="subcellular location">
    <subcellularLocation>
        <location evidence="1">Cell outer membrane</location>
        <topology evidence="1">Peripheral membrane protein</topology>
    </subcellularLocation>
</comment>
<dbReference type="Gene3D" id="1.10.530.10">
    <property type="match status" value="1"/>
</dbReference>